<sequence length="146" mass="16654">MEGWVETDFGNEAYVKITEVCQQPTRRNVIYIRRAADFLEHINDILSNDLRGIWKSTSYGSGHCKVILTANDHGSKLELHQVDRSWNSGVVMVPTGDQHPYHVGRSFLLGLKEVLISAEAWRRLAFFTSTGKGSNSTWVLQWYFHG</sequence>
<organism evidence="1 2">
    <name type="scientific">Ditylenchus destructor</name>
    <dbReference type="NCBI Taxonomy" id="166010"/>
    <lineage>
        <taxon>Eukaryota</taxon>
        <taxon>Metazoa</taxon>
        <taxon>Ecdysozoa</taxon>
        <taxon>Nematoda</taxon>
        <taxon>Chromadorea</taxon>
        <taxon>Rhabditida</taxon>
        <taxon>Tylenchina</taxon>
        <taxon>Tylenchomorpha</taxon>
        <taxon>Sphaerularioidea</taxon>
        <taxon>Anguinidae</taxon>
        <taxon>Anguininae</taxon>
        <taxon>Ditylenchus</taxon>
    </lineage>
</organism>
<accession>A0AAD4N4J9</accession>
<dbReference type="EMBL" id="JAKKPZ010000022">
    <property type="protein sequence ID" value="KAI1711358.1"/>
    <property type="molecule type" value="Genomic_DNA"/>
</dbReference>
<dbReference type="AlphaFoldDB" id="A0AAD4N4J9"/>
<proteinExistence type="predicted"/>
<reference evidence="1" key="1">
    <citation type="submission" date="2022-01" db="EMBL/GenBank/DDBJ databases">
        <title>Genome Sequence Resource for Two Populations of Ditylenchus destructor, the Migratory Endoparasitic Phytonematode.</title>
        <authorList>
            <person name="Zhang H."/>
            <person name="Lin R."/>
            <person name="Xie B."/>
        </authorList>
    </citation>
    <scope>NUCLEOTIDE SEQUENCE</scope>
    <source>
        <strain evidence="1">BazhouSP</strain>
    </source>
</reference>
<dbReference type="Proteomes" id="UP001201812">
    <property type="component" value="Unassembled WGS sequence"/>
</dbReference>
<evidence type="ECO:0000313" key="2">
    <source>
        <dbReference type="Proteomes" id="UP001201812"/>
    </source>
</evidence>
<gene>
    <name evidence="1" type="ORF">DdX_10236</name>
</gene>
<comment type="caution">
    <text evidence="1">The sequence shown here is derived from an EMBL/GenBank/DDBJ whole genome shotgun (WGS) entry which is preliminary data.</text>
</comment>
<protein>
    <submittedName>
        <fullName evidence="1">Uncharacterized protein</fullName>
    </submittedName>
</protein>
<name>A0AAD4N4J9_9BILA</name>
<keyword evidence="2" id="KW-1185">Reference proteome</keyword>
<evidence type="ECO:0000313" key="1">
    <source>
        <dbReference type="EMBL" id="KAI1711358.1"/>
    </source>
</evidence>